<dbReference type="Proteomes" id="UP000006094">
    <property type="component" value="Chromosome"/>
</dbReference>
<dbReference type="AlphaFoldDB" id="K0B4W5"/>
<dbReference type="EMBL" id="CP003326">
    <property type="protein sequence ID" value="AFS79611.1"/>
    <property type="molecule type" value="Genomic_DNA"/>
</dbReference>
<reference evidence="2 3" key="1">
    <citation type="journal article" date="2012" name="PLoS ONE">
        <title>The purine-utilizing bacterium Clostridium acidurici 9a: a genome-guided metabolic reconsideration.</title>
        <authorList>
            <person name="Hartwich K."/>
            <person name="Poehlein A."/>
            <person name="Daniel R."/>
        </authorList>
    </citation>
    <scope>NUCLEOTIDE SEQUENCE [LARGE SCALE GENOMIC DNA]</scope>
    <source>
        <strain evidence="3">ATCC 7906 / DSM 604 / BCRC 14475 / CIP 104303 / KCTC 5404 / NCIMB 10678 / 9a</strain>
    </source>
</reference>
<name>K0B4W5_GOTA9</name>
<dbReference type="HOGENOM" id="CLU_143548_0_0_9"/>
<evidence type="ECO:0000313" key="2">
    <source>
        <dbReference type="EMBL" id="AFS79611.1"/>
    </source>
</evidence>
<keyword evidence="1" id="KW-0175">Coiled coil</keyword>
<gene>
    <name evidence="2" type="ordered locus">Curi_c26160</name>
</gene>
<feature type="coiled-coil region" evidence="1">
    <location>
        <begin position="15"/>
        <end position="42"/>
    </location>
</feature>
<protein>
    <submittedName>
        <fullName evidence="2">Uncharacterized protein</fullName>
    </submittedName>
</protein>
<keyword evidence="3" id="KW-1185">Reference proteome</keyword>
<evidence type="ECO:0000313" key="3">
    <source>
        <dbReference type="Proteomes" id="UP000006094"/>
    </source>
</evidence>
<dbReference type="KEGG" id="cad:Curi_c26160"/>
<evidence type="ECO:0000256" key="1">
    <source>
        <dbReference type="SAM" id="Coils"/>
    </source>
</evidence>
<organism evidence="2 3">
    <name type="scientific">Gottschalkia acidurici (strain ATCC 7906 / DSM 604 / BCRC 14475 / CIP 104303 / KCTC 5404 / NCIMB 10678 / 9a)</name>
    <name type="common">Clostridium acidurici</name>
    <dbReference type="NCBI Taxonomy" id="1128398"/>
    <lineage>
        <taxon>Bacteria</taxon>
        <taxon>Bacillati</taxon>
        <taxon>Bacillota</taxon>
        <taxon>Tissierellia</taxon>
        <taxon>Tissierellales</taxon>
        <taxon>Gottschalkiaceae</taxon>
        <taxon>Gottschalkia</taxon>
    </lineage>
</organism>
<sequence length="110" mass="12867">MTFLWIFIVLLYFCYSSYKTKLEKLKKEIKLLKRSMKGESAMSKLIGELKGKKCLISCDDALLIVGDMNLECEVIDVDDEWIKIRFKDKKGVEKVKIIRIDTIKDIELID</sequence>
<accession>K0B4W5</accession>
<proteinExistence type="predicted"/>
<dbReference type="STRING" id="1128398.Curi_c26160"/>
<dbReference type="eggNOG" id="ENOG5033P99">
    <property type="taxonomic scope" value="Bacteria"/>
</dbReference>
<dbReference type="RefSeq" id="WP_014968745.1">
    <property type="nucleotide sequence ID" value="NC_018664.1"/>
</dbReference>